<dbReference type="OrthoDB" id="384721at2"/>
<dbReference type="Pfam" id="PF03009">
    <property type="entry name" value="GDPD"/>
    <property type="match status" value="1"/>
</dbReference>
<keyword evidence="4" id="KW-1185">Reference proteome</keyword>
<evidence type="ECO:0000256" key="1">
    <source>
        <dbReference type="SAM" id="SignalP"/>
    </source>
</evidence>
<dbReference type="GO" id="GO:0006629">
    <property type="term" value="P:lipid metabolic process"/>
    <property type="evidence" value="ECO:0007669"/>
    <property type="project" value="InterPro"/>
</dbReference>
<dbReference type="Proteomes" id="UP000448867">
    <property type="component" value="Unassembled WGS sequence"/>
</dbReference>
<name>A0A7X2J190_9BACI</name>
<dbReference type="PANTHER" id="PTHR46211">
    <property type="entry name" value="GLYCEROPHOSPHORYL DIESTER PHOSPHODIESTERASE"/>
    <property type="match status" value="1"/>
</dbReference>
<reference evidence="3 4" key="1">
    <citation type="submission" date="2019-11" db="EMBL/GenBank/DDBJ databases">
        <title>Bacillus lacus genome.</title>
        <authorList>
            <person name="Allen C.J."/>
            <person name="Newman J.D."/>
        </authorList>
    </citation>
    <scope>NUCLEOTIDE SEQUENCE [LARGE SCALE GENOMIC DNA]</scope>
    <source>
        <strain evidence="3 4">KCTC 33946</strain>
    </source>
</reference>
<keyword evidence="1" id="KW-0732">Signal</keyword>
<evidence type="ECO:0000313" key="3">
    <source>
        <dbReference type="EMBL" id="MRX73466.1"/>
    </source>
</evidence>
<proteinExistence type="predicted"/>
<dbReference type="PANTHER" id="PTHR46211:SF7">
    <property type="entry name" value="GLYCEROPHOSPHODIESTER PHOSPHODIESTERASE"/>
    <property type="match status" value="1"/>
</dbReference>
<dbReference type="InterPro" id="IPR030395">
    <property type="entry name" value="GP_PDE_dom"/>
</dbReference>
<dbReference type="GO" id="GO:0008081">
    <property type="term" value="F:phosphoric diester hydrolase activity"/>
    <property type="evidence" value="ECO:0007669"/>
    <property type="project" value="InterPro"/>
</dbReference>
<feature type="domain" description="GP-PDE" evidence="2">
    <location>
        <begin position="42"/>
        <end position="294"/>
    </location>
</feature>
<comment type="caution">
    <text evidence="3">The sequence shown here is derived from an EMBL/GenBank/DDBJ whole genome shotgun (WGS) entry which is preliminary data.</text>
</comment>
<sequence length="301" mass="33132">MMKSWLKKTAFSMLSAGFLLSSGIQTAGAAGASLSPQPDAKLINVAHRGASGYAPEHTIASYELGRQMKADYIELDLQMTKDGVLIAMHDTTVNRTTNGTGNVKDMTIAEIKQLDAGTWFNVRNPEKAKAEYEGLKVPTLEEVFQHFGHSTHYYIETKSPNVYPGMEKELLRLIEKYKLGGPNARASKVLIQSFSPESLIMIHNMNPKLPLVQLLSTPSLGTAAAAELAAIKQYAVGVGPSFARINQDYVQQVRASGLQIHPYTVNTPENMRLALEWGVNGVFTDYPDVFHGVMKEYKRGK</sequence>
<dbReference type="Gene3D" id="3.20.20.190">
    <property type="entry name" value="Phosphatidylinositol (PI) phosphodiesterase"/>
    <property type="match status" value="1"/>
</dbReference>
<protein>
    <submittedName>
        <fullName evidence="3">Glycerophosphodiester phosphodiesterase</fullName>
    </submittedName>
</protein>
<dbReference type="CDD" id="cd08601">
    <property type="entry name" value="GDPD_SaGlpQ_like"/>
    <property type="match status" value="1"/>
</dbReference>
<gene>
    <name evidence="3" type="ORF">GJU40_15080</name>
</gene>
<dbReference type="AlphaFoldDB" id="A0A7X2J190"/>
<accession>A0A7X2J190</accession>
<evidence type="ECO:0000259" key="2">
    <source>
        <dbReference type="PROSITE" id="PS51704"/>
    </source>
</evidence>
<dbReference type="EMBL" id="WKKI01000035">
    <property type="protein sequence ID" value="MRX73466.1"/>
    <property type="molecule type" value="Genomic_DNA"/>
</dbReference>
<feature type="chain" id="PRO_5031413275" evidence="1">
    <location>
        <begin position="30"/>
        <end position="301"/>
    </location>
</feature>
<dbReference type="InterPro" id="IPR017946">
    <property type="entry name" value="PLC-like_Pdiesterase_TIM-brl"/>
</dbReference>
<dbReference type="PROSITE" id="PS51704">
    <property type="entry name" value="GP_PDE"/>
    <property type="match status" value="1"/>
</dbReference>
<dbReference type="SUPFAM" id="SSF51695">
    <property type="entry name" value="PLC-like phosphodiesterases"/>
    <property type="match status" value="1"/>
</dbReference>
<organism evidence="3 4">
    <name type="scientific">Metabacillus lacus</name>
    <dbReference type="NCBI Taxonomy" id="1983721"/>
    <lineage>
        <taxon>Bacteria</taxon>
        <taxon>Bacillati</taxon>
        <taxon>Bacillota</taxon>
        <taxon>Bacilli</taxon>
        <taxon>Bacillales</taxon>
        <taxon>Bacillaceae</taxon>
        <taxon>Metabacillus</taxon>
    </lineage>
</organism>
<feature type="signal peptide" evidence="1">
    <location>
        <begin position="1"/>
        <end position="29"/>
    </location>
</feature>
<evidence type="ECO:0000313" key="4">
    <source>
        <dbReference type="Proteomes" id="UP000448867"/>
    </source>
</evidence>